<sequence length="118" mass="13324">SLIMEESKQHTRPSRHTNLSMEPIPDFPDLDPSSLLTNSFSSSLPRLGATRTKTKNRTRPRSRPTFTLRPCTECLERSRTSPLSRTLSTVPPILPILRISTAMFRPQSPSNTFFSLVV</sequence>
<protein>
    <submittedName>
        <fullName evidence="2">Uncharacterized protein</fullName>
    </submittedName>
</protein>
<dbReference type="EMBL" id="BTSX01000006">
    <property type="protein sequence ID" value="GMT05813.1"/>
    <property type="molecule type" value="Genomic_DNA"/>
</dbReference>
<name>A0AAV5UHL0_9BILA</name>
<comment type="caution">
    <text evidence="2">The sequence shown here is derived from an EMBL/GenBank/DDBJ whole genome shotgun (WGS) entry which is preliminary data.</text>
</comment>
<feature type="compositionally biased region" description="Low complexity" evidence="1">
    <location>
        <begin position="33"/>
        <end position="44"/>
    </location>
</feature>
<evidence type="ECO:0000256" key="1">
    <source>
        <dbReference type="SAM" id="MobiDB-lite"/>
    </source>
</evidence>
<gene>
    <name evidence="2" type="ORF">PENTCL1PPCAC_27987</name>
</gene>
<feature type="compositionally biased region" description="Basic residues" evidence="1">
    <location>
        <begin position="52"/>
        <end position="62"/>
    </location>
</feature>
<keyword evidence="3" id="KW-1185">Reference proteome</keyword>
<dbReference type="AlphaFoldDB" id="A0AAV5UHL0"/>
<accession>A0AAV5UHL0</accession>
<organism evidence="2 3">
    <name type="scientific">Pristionchus entomophagus</name>
    <dbReference type="NCBI Taxonomy" id="358040"/>
    <lineage>
        <taxon>Eukaryota</taxon>
        <taxon>Metazoa</taxon>
        <taxon>Ecdysozoa</taxon>
        <taxon>Nematoda</taxon>
        <taxon>Chromadorea</taxon>
        <taxon>Rhabditida</taxon>
        <taxon>Rhabditina</taxon>
        <taxon>Diplogasteromorpha</taxon>
        <taxon>Diplogasteroidea</taxon>
        <taxon>Neodiplogasteridae</taxon>
        <taxon>Pristionchus</taxon>
    </lineage>
</organism>
<evidence type="ECO:0000313" key="3">
    <source>
        <dbReference type="Proteomes" id="UP001432027"/>
    </source>
</evidence>
<feature type="region of interest" description="Disordered" evidence="1">
    <location>
        <begin position="1"/>
        <end position="66"/>
    </location>
</feature>
<feature type="non-terminal residue" evidence="2">
    <location>
        <position position="1"/>
    </location>
</feature>
<dbReference type="Proteomes" id="UP001432027">
    <property type="component" value="Unassembled WGS sequence"/>
</dbReference>
<proteinExistence type="predicted"/>
<reference evidence="2" key="1">
    <citation type="submission" date="2023-10" db="EMBL/GenBank/DDBJ databases">
        <title>Genome assembly of Pristionchus species.</title>
        <authorList>
            <person name="Yoshida K."/>
            <person name="Sommer R.J."/>
        </authorList>
    </citation>
    <scope>NUCLEOTIDE SEQUENCE</scope>
    <source>
        <strain evidence="2">RS0144</strain>
    </source>
</reference>
<evidence type="ECO:0000313" key="2">
    <source>
        <dbReference type="EMBL" id="GMT05813.1"/>
    </source>
</evidence>